<dbReference type="GeneID" id="6016373"/>
<dbReference type="Proteomes" id="UP000001861">
    <property type="component" value="Unassembled WGS sequence"/>
</dbReference>
<sequence>MNPESIPPRTNAESQPYSRQPNSHAAHLEPDADLTTKILSSRSYYTNLVDTLSAREDVRARLDDQIAYVAELSRGLDLSIRNEEEASIRAYIAEIEWTKAKERVLKSKGRVNRLLRRKKKEEGRVLEEESKFLEELRGVRIHHDRGVNLRQLHTEALSLKLELEQQLQKRVDTQKELEALMHELFTGPTPEYPEEDFIEREVYEVKRRLGETTDTLKGETVLTKLLNTAYSSISSSVSSAEEAVEHSRHDMARTGLLSIMSPEGHLKRKALEEAAKHLWEAQNMVNHASNISPNVQPLDFTTPNEYMTAGLDFDFANLTSDWSFHDKARETVSRVGEIKTKLAEHRKASGRRRGELSKIITETSATLERRTKELLDLRTQIVERVLITGHGPPQLDGSDMLR</sequence>
<dbReference type="PANTHER" id="PTHR21974">
    <property type="entry name" value="RE15880P"/>
    <property type="match status" value="1"/>
</dbReference>
<gene>
    <name evidence="3" type="ORF">CC1G_09657</name>
</gene>
<organism evidence="3 4">
    <name type="scientific">Coprinopsis cinerea (strain Okayama-7 / 130 / ATCC MYA-4618 / FGSC 9003)</name>
    <name type="common">Inky cap fungus</name>
    <name type="synonym">Hormographiella aspergillata</name>
    <dbReference type="NCBI Taxonomy" id="240176"/>
    <lineage>
        <taxon>Eukaryota</taxon>
        <taxon>Fungi</taxon>
        <taxon>Dikarya</taxon>
        <taxon>Basidiomycota</taxon>
        <taxon>Agaricomycotina</taxon>
        <taxon>Agaricomycetes</taxon>
        <taxon>Agaricomycetidae</taxon>
        <taxon>Agaricales</taxon>
        <taxon>Agaricineae</taxon>
        <taxon>Psathyrellaceae</taxon>
        <taxon>Coprinopsis</taxon>
    </lineage>
</organism>
<reference evidence="3 4" key="1">
    <citation type="journal article" date="2010" name="Proc. Natl. Acad. Sci. U.S.A.">
        <title>Insights into evolution of multicellular fungi from the assembled chromosomes of the mushroom Coprinopsis cinerea (Coprinus cinereus).</title>
        <authorList>
            <person name="Stajich J.E."/>
            <person name="Wilke S.K."/>
            <person name="Ahren D."/>
            <person name="Au C.H."/>
            <person name="Birren B.W."/>
            <person name="Borodovsky M."/>
            <person name="Burns C."/>
            <person name="Canback B."/>
            <person name="Casselton L.A."/>
            <person name="Cheng C.K."/>
            <person name="Deng J."/>
            <person name="Dietrich F.S."/>
            <person name="Fargo D.C."/>
            <person name="Farman M.L."/>
            <person name="Gathman A.C."/>
            <person name="Goldberg J."/>
            <person name="Guigo R."/>
            <person name="Hoegger P.J."/>
            <person name="Hooker J.B."/>
            <person name="Huggins A."/>
            <person name="James T.Y."/>
            <person name="Kamada T."/>
            <person name="Kilaru S."/>
            <person name="Kodira C."/>
            <person name="Kues U."/>
            <person name="Kupfer D."/>
            <person name="Kwan H.S."/>
            <person name="Lomsadze A."/>
            <person name="Li W."/>
            <person name="Lilly W.W."/>
            <person name="Ma L.J."/>
            <person name="Mackey A.J."/>
            <person name="Manning G."/>
            <person name="Martin F."/>
            <person name="Muraguchi H."/>
            <person name="Natvig D.O."/>
            <person name="Palmerini H."/>
            <person name="Ramesh M.A."/>
            <person name="Rehmeyer C.J."/>
            <person name="Roe B.A."/>
            <person name="Shenoy N."/>
            <person name="Stanke M."/>
            <person name="Ter-Hovhannisyan V."/>
            <person name="Tunlid A."/>
            <person name="Velagapudi R."/>
            <person name="Vision T.J."/>
            <person name="Zeng Q."/>
            <person name="Zolan M.E."/>
            <person name="Pukkila P.J."/>
        </authorList>
    </citation>
    <scope>NUCLEOTIDE SEQUENCE [LARGE SCALE GENOMIC DNA]</scope>
    <source>
        <strain evidence="4">Okayama-7 / 130 / ATCC MYA-4618 / FGSC 9003</strain>
    </source>
</reference>
<dbReference type="EMBL" id="AACS02000011">
    <property type="protein sequence ID" value="EAU82055.1"/>
    <property type="molecule type" value="Genomic_DNA"/>
</dbReference>
<keyword evidence="1" id="KW-0175">Coiled coil</keyword>
<feature type="compositionally biased region" description="Polar residues" evidence="2">
    <location>
        <begin position="11"/>
        <end position="23"/>
    </location>
</feature>
<evidence type="ECO:0000313" key="3">
    <source>
        <dbReference type="EMBL" id="EAU82055.1"/>
    </source>
</evidence>
<name>A8P9E3_COPC7</name>
<dbReference type="OMA" id="RNECADL"/>
<proteinExistence type="predicted"/>
<evidence type="ECO:0000256" key="2">
    <source>
        <dbReference type="SAM" id="MobiDB-lite"/>
    </source>
</evidence>
<dbReference type="RefSeq" id="XP_001839754.1">
    <property type="nucleotide sequence ID" value="XM_001839702.1"/>
</dbReference>
<comment type="caution">
    <text evidence="3">The sequence shown here is derived from an EMBL/GenBank/DDBJ whole genome shotgun (WGS) entry which is preliminary data.</text>
</comment>
<keyword evidence="4" id="KW-1185">Reference proteome</keyword>
<dbReference type="VEuPathDB" id="FungiDB:CC1G_09657"/>
<dbReference type="InParanoid" id="A8P9E3"/>
<evidence type="ECO:0000256" key="1">
    <source>
        <dbReference type="SAM" id="Coils"/>
    </source>
</evidence>
<dbReference type="KEGG" id="cci:CC1G_09657"/>
<dbReference type="PANTHER" id="PTHR21974:SF2">
    <property type="entry name" value="RE15880P"/>
    <property type="match status" value="1"/>
</dbReference>
<evidence type="ECO:0000313" key="4">
    <source>
        <dbReference type="Proteomes" id="UP000001861"/>
    </source>
</evidence>
<feature type="region of interest" description="Disordered" evidence="2">
    <location>
        <begin position="1"/>
        <end position="26"/>
    </location>
</feature>
<feature type="coiled-coil region" evidence="1">
    <location>
        <begin position="111"/>
        <end position="183"/>
    </location>
</feature>
<dbReference type="OrthoDB" id="2562743at2759"/>
<protein>
    <submittedName>
        <fullName evidence="3">Uncharacterized protein</fullName>
    </submittedName>
</protein>
<dbReference type="AlphaFoldDB" id="A8P9E3"/>
<accession>A8P9E3</accession>